<reference evidence="4 5" key="1">
    <citation type="submission" date="2019-12" db="EMBL/GenBank/DDBJ databases">
        <authorList>
            <person name="Scholz U."/>
            <person name="Mascher M."/>
            <person name="Fiebig A."/>
        </authorList>
    </citation>
    <scope>NUCLEOTIDE SEQUENCE</scope>
</reference>
<proteinExistence type="inferred from homology"/>
<comment type="similarity">
    <text evidence="1">Belongs to the LEA type SMP family.</text>
</comment>
<sequence length="123" mass="12318">MGEALLAASITVGDQPVECGDAAALQAAESRAGGSPLRGGLAEAALAAARVNAHVTRQGDKIMLGEVLTGVAPDLTALNKAVTAEDARTVADAEKRYCPSAQIYSGGVAATVAAAARTNQERD</sequence>
<dbReference type="Pfam" id="PF04927">
    <property type="entry name" value="SMP"/>
    <property type="match status" value="2"/>
</dbReference>
<dbReference type="InterPro" id="IPR007011">
    <property type="entry name" value="LEA_SMP_dom"/>
</dbReference>
<accession>A0A7I8JAN1</accession>
<organism evidence="4">
    <name type="scientific">Spirodela intermedia</name>
    <name type="common">Intermediate duckweed</name>
    <dbReference type="NCBI Taxonomy" id="51605"/>
    <lineage>
        <taxon>Eukaryota</taxon>
        <taxon>Viridiplantae</taxon>
        <taxon>Streptophyta</taxon>
        <taxon>Embryophyta</taxon>
        <taxon>Tracheophyta</taxon>
        <taxon>Spermatophyta</taxon>
        <taxon>Magnoliopsida</taxon>
        <taxon>Liliopsida</taxon>
        <taxon>Araceae</taxon>
        <taxon>Lemnoideae</taxon>
        <taxon>Spirodela</taxon>
    </lineage>
</organism>
<evidence type="ECO:0000313" key="4">
    <source>
        <dbReference type="EMBL" id="CAA2627913.1"/>
    </source>
</evidence>
<dbReference type="PANTHER" id="PTHR31174:SF7">
    <property type="entry name" value="LATE EMBRYOGENESIS ABUNDANT PROTEIN 31-RELATED"/>
    <property type="match status" value="1"/>
</dbReference>
<evidence type="ECO:0000256" key="2">
    <source>
        <dbReference type="ARBA" id="ARBA00022737"/>
    </source>
</evidence>
<dbReference type="InterPro" id="IPR042971">
    <property type="entry name" value="LEA_SMP"/>
</dbReference>
<dbReference type="Proteomes" id="UP001189122">
    <property type="component" value="Unassembled WGS sequence"/>
</dbReference>
<dbReference type="EMBL" id="LR743597">
    <property type="protein sequence ID" value="CAA2627913.1"/>
    <property type="molecule type" value="Genomic_DNA"/>
</dbReference>
<keyword evidence="5" id="KW-1185">Reference proteome</keyword>
<keyword evidence="2" id="KW-0677">Repeat</keyword>
<protein>
    <recommendedName>
        <fullName evidence="3">SMP domain-containing protein</fullName>
    </recommendedName>
</protein>
<evidence type="ECO:0000313" key="5">
    <source>
        <dbReference type="Proteomes" id="UP001189122"/>
    </source>
</evidence>
<gene>
    <name evidence="4" type="ORF">SI7747_10013562</name>
</gene>
<evidence type="ECO:0000259" key="3">
    <source>
        <dbReference type="Pfam" id="PF04927"/>
    </source>
</evidence>
<dbReference type="AlphaFoldDB" id="A0A7I8JAN1"/>
<evidence type="ECO:0000256" key="1">
    <source>
        <dbReference type="ARBA" id="ARBA00010733"/>
    </source>
</evidence>
<dbReference type="PANTHER" id="PTHR31174">
    <property type="entry name" value="SEED MATURATION FAMILY PROTEIN"/>
    <property type="match status" value="1"/>
</dbReference>
<feature type="domain" description="SMP" evidence="3">
    <location>
        <begin position="1"/>
        <end position="54"/>
    </location>
</feature>
<name>A0A7I8JAN1_SPIIN</name>
<dbReference type="EMBL" id="CACRZD030000010">
    <property type="protein sequence ID" value="CAA6667169.1"/>
    <property type="molecule type" value="Genomic_DNA"/>
</dbReference>
<feature type="domain" description="SMP" evidence="3">
    <location>
        <begin position="62"/>
        <end position="121"/>
    </location>
</feature>